<feature type="region of interest" description="Disordered" evidence="6">
    <location>
        <begin position="1"/>
        <end position="26"/>
    </location>
</feature>
<keyword evidence="2" id="KW-1003">Cell membrane</keyword>
<dbReference type="Proteomes" id="UP000243719">
    <property type="component" value="Unassembled WGS sequence"/>
</dbReference>
<dbReference type="RefSeq" id="WP_091911187.1">
    <property type="nucleotide sequence ID" value="NZ_FNLO01000011.1"/>
</dbReference>
<evidence type="ECO:0000256" key="2">
    <source>
        <dbReference type="ARBA" id="ARBA00022475"/>
    </source>
</evidence>
<name>A0A1H2PTB7_9BURK</name>
<dbReference type="PROSITE" id="PS50893">
    <property type="entry name" value="ABC_TRANSPORTER_2"/>
    <property type="match status" value="1"/>
</dbReference>
<dbReference type="Gene3D" id="3.40.50.300">
    <property type="entry name" value="P-loop containing nucleotide triphosphate hydrolases"/>
    <property type="match status" value="1"/>
</dbReference>
<dbReference type="CDD" id="cd03257">
    <property type="entry name" value="ABC_NikE_OppD_transporters"/>
    <property type="match status" value="1"/>
</dbReference>
<evidence type="ECO:0000256" key="5">
    <source>
        <dbReference type="ARBA" id="ARBA00022840"/>
    </source>
</evidence>
<dbReference type="InterPro" id="IPR027417">
    <property type="entry name" value="P-loop_NTPase"/>
</dbReference>
<keyword evidence="9" id="KW-1185">Reference proteome</keyword>
<dbReference type="InterPro" id="IPR003439">
    <property type="entry name" value="ABC_transporter-like_ATP-bd"/>
</dbReference>
<dbReference type="Pfam" id="PF08352">
    <property type="entry name" value="oligo_HPY"/>
    <property type="match status" value="1"/>
</dbReference>
<dbReference type="GO" id="GO:0055085">
    <property type="term" value="P:transmembrane transport"/>
    <property type="evidence" value="ECO:0007669"/>
    <property type="project" value="UniProtKB-ARBA"/>
</dbReference>
<reference evidence="9" key="1">
    <citation type="submission" date="2016-09" db="EMBL/GenBank/DDBJ databases">
        <authorList>
            <person name="Varghese N."/>
            <person name="Submissions S."/>
        </authorList>
    </citation>
    <scope>NUCLEOTIDE SEQUENCE [LARGE SCALE GENOMIC DNA]</scope>
    <source>
        <strain evidence="9">JS23</strain>
    </source>
</reference>
<gene>
    <name evidence="8" type="ORF">SAMN05216551_11195</name>
</gene>
<dbReference type="EMBL" id="FNLO01000011">
    <property type="protein sequence ID" value="SDV50322.1"/>
    <property type="molecule type" value="Genomic_DNA"/>
</dbReference>
<feature type="region of interest" description="Disordered" evidence="6">
    <location>
        <begin position="287"/>
        <end position="312"/>
    </location>
</feature>
<dbReference type="OrthoDB" id="9802772at2"/>
<dbReference type="Pfam" id="PF00005">
    <property type="entry name" value="ABC_tran"/>
    <property type="match status" value="1"/>
</dbReference>
<dbReference type="STRING" id="1770053.SAMN05216551_11195"/>
<dbReference type="SMART" id="SM00382">
    <property type="entry name" value="AAA"/>
    <property type="match status" value="1"/>
</dbReference>
<keyword evidence="5 8" id="KW-0067">ATP-binding</keyword>
<proteinExistence type="predicted"/>
<dbReference type="SUPFAM" id="SSF52540">
    <property type="entry name" value="P-loop containing nucleoside triphosphate hydrolases"/>
    <property type="match status" value="1"/>
</dbReference>
<dbReference type="GO" id="GO:0015833">
    <property type="term" value="P:peptide transport"/>
    <property type="evidence" value="ECO:0007669"/>
    <property type="project" value="InterPro"/>
</dbReference>
<dbReference type="PANTHER" id="PTHR43776">
    <property type="entry name" value="TRANSPORT ATP-BINDING PROTEIN"/>
    <property type="match status" value="1"/>
</dbReference>
<evidence type="ECO:0000256" key="6">
    <source>
        <dbReference type="SAM" id="MobiDB-lite"/>
    </source>
</evidence>
<dbReference type="NCBIfam" id="NF008453">
    <property type="entry name" value="PRK11308.1"/>
    <property type="match status" value="1"/>
</dbReference>
<dbReference type="AlphaFoldDB" id="A0A1H2PTB7"/>
<sequence length="356" mass="38427">MSGTTAVGGTIPSAARTGPDASGEAGAPRRDVLVAHHLSKAYPVRRGLFSRGVVQALNDVSLSVAAGSTLGVVGESGCGKSTLARQLTLIETPSAGELFIEGQRLDASLDRHARAALRRRVQMVFQNPLASLNPRKTVEQILAEPLAINTTLDGAARRARVAAMLEQVGLRPEHAQRYPHMFSGGQRQRVAIARAMILEPALIVADEPVSALDVSIQAQVLNLFRDLQQRFGTSYVFITHNLDVVSYLADRVMVMYLGRVVESGDTATLFARPRHPYTQVLMAATPSLSRSRRDAEATHAPLPGEPPSPLEPPPGCPFHRRCAWAVPRCVSEVPPLREVDGRTVACHRAEETVRLG</sequence>
<keyword evidence="1" id="KW-0813">Transport</keyword>
<dbReference type="InterPro" id="IPR050319">
    <property type="entry name" value="ABC_transp_ATP-bind"/>
</dbReference>
<evidence type="ECO:0000313" key="8">
    <source>
        <dbReference type="EMBL" id="SDV50322.1"/>
    </source>
</evidence>
<evidence type="ECO:0000313" key="9">
    <source>
        <dbReference type="Proteomes" id="UP000243719"/>
    </source>
</evidence>
<keyword evidence="4" id="KW-0547">Nucleotide-binding</keyword>
<evidence type="ECO:0000259" key="7">
    <source>
        <dbReference type="PROSITE" id="PS50893"/>
    </source>
</evidence>
<dbReference type="GO" id="GO:0016887">
    <property type="term" value="F:ATP hydrolysis activity"/>
    <property type="evidence" value="ECO:0007669"/>
    <property type="project" value="InterPro"/>
</dbReference>
<dbReference type="PROSITE" id="PS00211">
    <property type="entry name" value="ABC_TRANSPORTER_1"/>
    <property type="match status" value="1"/>
</dbReference>
<dbReference type="InterPro" id="IPR013563">
    <property type="entry name" value="Oligopep_ABC_C"/>
</dbReference>
<organism evidence="8 9">
    <name type="scientific">Chitinasiproducens palmae</name>
    <dbReference type="NCBI Taxonomy" id="1770053"/>
    <lineage>
        <taxon>Bacteria</taxon>
        <taxon>Pseudomonadati</taxon>
        <taxon>Pseudomonadota</taxon>
        <taxon>Betaproteobacteria</taxon>
        <taxon>Burkholderiales</taxon>
        <taxon>Burkholderiaceae</taxon>
        <taxon>Chitinasiproducens</taxon>
    </lineage>
</organism>
<feature type="compositionally biased region" description="Pro residues" evidence="6">
    <location>
        <begin position="303"/>
        <end position="312"/>
    </location>
</feature>
<dbReference type="InterPro" id="IPR017871">
    <property type="entry name" value="ABC_transporter-like_CS"/>
</dbReference>
<evidence type="ECO:0000256" key="1">
    <source>
        <dbReference type="ARBA" id="ARBA00022448"/>
    </source>
</evidence>
<keyword evidence="3" id="KW-0997">Cell inner membrane</keyword>
<dbReference type="FunFam" id="3.40.50.300:FF:000016">
    <property type="entry name" value="Oligopeptide ABC transporter ATP-binding component"/>
    <property type="match status" value="1"/>
</dbReference>
<protein>
    <submittedName>
        <fullName evidence="8">Dipeptide transport system ATP-binding protein</fullName>
    </submittedName>
</protein>
<evidence type="ECO:0000256" key="3">
    <source>
        <dbReference type="ARBA" id="ARBA00022519"/>
    </source>
</evidence>
<feature type="domain" description="ABC transporter" evidence="7">
    <location>
        <begin position="33"/>
        <end position="282"/>
    </location>
</feature>
<keyword evidence="3" id="KW-0472">Membrane</keyword>
<dbReference type="InterPro" id="IPR003593">
    <property type="entry name" value="AAA+_ATPase"/>
</dbReference>
<dbReference type="GO" id="GO:0005524">
    <property type="term" value="F:ATP binding"/>
    <property type="evidence" value="ECO:0007669"/>
    <property type="project" value="UniProtKB-KW"/>
</dbReference>
<evidence type="ECO:0000256" key="4">
    <source>
        <dbReference type="ARBA" id="ARBA00022741"/>
    </source>
</evidence>
<dbReference type="PANTHER" id="PTHR43776:SF6">
    <property type="entry name" value="DIPEPTIDE TRANSPORT ATP-BINDING PROTEIN DPPF"/>
    <property type="match status" value="1"/>
</dbReference>
<accession>A0A1H2PTB7</accession>
<dbReference type="NCBIfam" id="TIGR01727">
    <property type="entry name" value="oligo_HPY"/>
    <property type="match status" value="1"/>
</dbReference>